<organism evidence="1 2">
    <name type="scientific">Mycolicibacterium rhodesiae</name>
    <name type="common">Mycobacterium rhodesiae</name>
    <dbReference type="NCBI Taxonomy" id="36814"/>
    <lineage>
        <taxon>Bacteria</taxon>
        <taxon>Bacillati</taxon>
        <taxon>Actinomycetota</taxon>
        <taxon>Actinomycetes</taxon>
        <taxon>Mycobacteriales</taxon>
        <taxon>Mycobacteriaceae</taxon>
        <taxon>Mycolicibacterium</taxon>
    </lineage>
</organism>
<sequence>MLFEAEAYTRTVLCAFEDEMEAVVPHNSPAPQPKGRCPEVRQLERFGAALSRVALVSMMSAAASAVSPLSSRR</sequence>
<reference evidence="1 2" key="1">
    <citation type="submission" date="2016-12" db="EMBL/GenBank/DDBJ databases">
        <title>The new phylogeny of genus Mycobacterium.</title>
        <authorList>
            <person name="Tortoli E."/>
            <person name="Trovato A."/>
            <person name="Cirillo D.M."/>
        </authorList>
    </citation>
    <scope>NUCLEOTIDE SEQUENCE [LARGE SCALE GENOMIC DNA]</scope>
    <source>
        <strain evidence="1 2">DSM 44223</strain>
    </source>
</reference>
<dbReference type="Proteomes" id="UP000192534">
    <property type="component" value="Unassembled WGS sequence"/>
</dbReference>
<accession>A0A1X0ITN5</accession>
<proteinExistence type="predicted"/>
<name>A0A1X0ITN5_MYCRH</name>
<dbReference type="AlphaFoldDB" id="A0A1X0ITN5"/>
<evidence type="ECO:0000313" key="1">
    <source>
        <dbReference type="EMBL" id="ORB51701.1"/>
    </source>
</evidence>
<gene>
    <name evidence="1" type="ORF">BST42_16135</name>
</gene>
<protein>
    <submittedName>
        <fullName evidence="1">Uncharacterized protein</fullName>
    </submittedName>
</protein>
<evidence type="ECO:0000313" key="2">
    <source>
        <dbReference type="Proteomes" id="UP000192534"/>
    </source>
</evidence>
<dbReference type="EMBL" id="MVIH01000007">
    <property type="protein sequence ID" value="ORB51701.1"/>
    <property type="molecule type" value="Genomic_DNA"/>
</dbReference>
<dbReference type="RefSeq" id="WP_083120328.1">
    <property type="nucleotide sequence ID" value="NZ_JACKUO010000017.1"/>
</dbReference>
<comment type="caution">
    <text evidence="1">The sequence shown here is derived from an EMBL/GenBank/DDBJ whole genome shotgun (WGS) entry which is preliminary data.</text>
</comment>
<keyword evidence="2" id="KW-1185">Reference proteome</keyword>